<accession>A0ABQ9V3I9</accession>
<evidence type="ECO:0000313" key="3">
    <source>
        <dbReference type="Proteomes" id="UP001266305"/>
    </source>
</evidence>
<evidence type="ECO:0008006" key="4">
    <source>
        <dbReference type="Google" id="ProtNLM"/>
    </source>
</evidence>
<gene>
    <name evidence="2" type="ORF">P7K49_017446</name>
</gene>
<sequence length="401" mass="45152">MGQTQLGQRWRPGPHPGPGSAVPPPEPPPRRHTSTLAPLGALLASATAAAIRGVPPHPVRPPKLDATSPRAVFAARHFQPFLPPPGQELSKPWWIIPSELSVFTGYPSNNRFYPPPPKGKEVIIHRLLPAFAPQGAVACLTAVSNFYYTVMFWIYVEFQLSEPPDFPFWFSPAQFTGHIILFKDATHVCDFRLFVPNHWSLNVDMEWLYVASESSHMGADIGYIPQMELEATGPSDGSMIDSHLPLGEPQQFVFEEIKWQQELSWEEAVRQLASAMYPFKKTVLESSLILTLLNKSFISTWSLVKELEELQGNQENPAHQKLAGLHLEKYSFPVEMKICLPNGTVVHHISANYFLDITFMKPEKIESNLFSFSPTFEDPSMATYMQFLKEGLWHGLPLLQP</sequence>
<feature type="region of interest" description="Disordered" evidence="1">
    <location>
        <begin position="1"/>
        <end position="35"/>
    </location>
</feature>
<name>A0ABQ9V3I9_SAGOE</name>
<organism evidence="2 3">
    <name type="scientific">Saguinus oedipus</name>
    <name type="common">Cotton-top tamarin</name>
    <name type="synonym">Oedipomidas oedipus</name>
    <dbReference type="NCBI Taxonomy" id="9490"/>
    <lineage>
        <taxon>Eukaryota</taxon>
        <taxon>Metazoa</taxon>
        <taxon>Chordata</taxon>
        <taxon>Craniata</taxon>
        <taxon>Vertebrata</taxon>
        <taxon>Euteleostomi</taxon>
        <taxon>Mammalia</taxon>
        <taxon>Eutheria</taxon>
        <taxon>Euarchontoglires</taxon>
        <taxon>Primates</taxon>
        <taxon>Haplorrhini</taxon>
        <taxon>Platyrrhini</taxon>
        <taxon>Cebidae</taxon>
        <taxon>Callitrichinae</taxon>
        <taxon>Saguinus</taxon>
    </lineage>
</organism>
<comment type="caution">
    <text evidence="2">The sequence shown here is derived from an EMBL/GenBank/DDBJ whole genome shotgun (WGS) entry which is preliminary data.</text>
</comment>
<evidence type="ECO:0000313" key="2">
    <source>
        <dbReference type="EMBL" id="KAK2103590.1"/>
    </source>
</evidence>
<reference evidence="2 3" key="1">
    <citation type="submission" date="2023-05" db="EMBL/GenBank/DDBJ databases">
        <title>B98-5 Cell Line De Novo Hybrid Assembly: An Optical Mapping Approach.</title>
        <authorList>
            <person name="Kananen K."/>
            <person name="Auerbach J.A."/>
            <person name="Kautto E."/>
            <person name="Blachly J.S."/>
        </authorList>
    </citation>
    <scope>NUCLEOTIDE SEQUENCE [LARGE SCALE GENOMIC DNA]</scope>
    <source>
        <strain evidence="2">B95-8</strain>
        <tissue evidence="2">Cell line</tissue>
    </source>
</reference>
<dbReference type="PANTHER" id="PTHR16213:SF78">
    <property type="entry name" value="SELENOPROTEIN N"/>
    <property type="match status" value="1"/>
</dbReference>
<protein>
    <recommendedName>
        <fullName evidence="4">Selenoprotein N</fullName>
    </recommendedName>
</protein>
<dbReference type="EMBL" id="JASSZA010000008">
    <property type="protein sequence ID" value="KAK2103590.1"/>
    <property type="molecule type" value="Genomic_DNA"/>
</dbReference>
<proteinExistence type="predicted"/>
<dbReference type="PANTHER" id="PTHR16213">
    <property type="entry name" value="SELENOPROTEIN N"/>
    <property type="match status" value="1"/>
</dbReference>
<evidence type="ECO:0000256" key="1">
    <source>
        <dbReference type="SAM" id="MobiDB-lite"/>
    </source>
</evidence>
<dbReference type="Proteomes" id="UP001266305">
    <property type="component" value="Unassembled WGS sequence"/>
</dbReference>
<keyword evidence="3" id="KW-1185">Reference proteome</keyword>
<feature type="compositionally biased region" description="Pro residues" evidence="1">
    <location>
        <begin position="13"/>
        <end position="27"/>
    </location>
</feature>